<name>A0ABZ3FNY7_9ACTN</name>
<proteinExistence type="predicted"/>
<dbReference type="Gene3D" id="3.10.129.10">
    <property type="entry name" value="Hotdog Thioesterase"/>
    <property type="match status" value="2"/>
</dbReference>
<accession>A0ABZ3FNY7</accession>
<evidence type="ECO:0000313" key="3">
    <source>
        <dbReference type="Proteomes" id="UP001442841"/>
    </source>
</evidence>
<dbReference type="SUPFAM" id="SSF54637">
    <property type="entry name" value="Thioesterase/thiol ester dehydrase-isomerase"/>
    <property type="match status" value="1"/>
</dbReference>
<organism evidence="2 3">
    <name type="scientific">Ammonicoccus fulvus</name>
    <dbReference type="NCBI Taxonomy" id="3138240"/>
    <lineage>
        <taxon>Bacteria</taxon>
        <taxon>Bacillati</taxon>
        <taxon>Actinomycetota</taxon>
        <taxon>Actinomycetes</taxon>
        <taxon>Propionibacteriales</taxon>
        <taxon>Propionibacteriaceae</taxon>
        <taxon>Ammonicoccus</taxon>
    </lineage>
</organism>
<reference evidence="2 3" key="1">
    <citation type="submission" date="2024-04" db="EMBL/GenBank/DDBJ databases">
        <title>Isolation of an actinomycete strain from pig manure.</title>
        <authorList>
            <person name="Gong T."/>
            <person name="Yu Z."/>
            <person name="An M."/>
            <person name="Wei C."/>
            <person name="Yang W."/>
            <person name="Liu L."/>
        </authorList>
    </citation>
    <scope>NUCLEOTIDE SEQUENCE [LARGE SCALE GENOMIC DNA]</scope>
    <source>
        <strain evidence="2 3">ZF39</strain>
    </source>
</reference>
<dbReference type="InterPro" id="IPR052741">
    <property type="entry name" value="Mitochondrial_HTD2"/>
</dbReference>
<keyword evidence="3" id="KW-1185">Reference proteome</keyword>
<feature type="domain" description="FAS1-like dehydratase" evidence="1">
    <location>
        <begin position="62"/>
        <end position="128"/>
    </location>
</feature>
<dbReference type="InterPro" id="IPR039569">
    <property type="entry name" value="FAS1-like_DH_region"/>
</dbReference>
<dbReference type="EMBL" id="CP154795">
    <property type="protein sequence ID" value="XAN07739.1"/>
    <property type="molecule type" value="Genomic_DNA"/>
</dbReference>
<sequence length="276" mass="30622">MTEPDSVERSEPILPGPTEAMAALFNLPRPTDEVLGFGWQWAYLLDRPATADLGRDGHPARNVVPAPPGPGRRRMWAGGRMRMVTGLRVGDAAIRRTRIESSIDKTGRTGRLTIVTVKHDYLANGEVALEEWQDLVYRDESRTALPPAAADPLERFDDDWEVATSSTLLFRFSALTYNGHRIHYDRDYAKTVEGYPGLVVHGPIQALLMAQHARHRIGVPRPGDEFEYRLVSPVFDDEGLVIQALPDDVVGDGELPLRVCTPTGRVTARGCYSRAV</sequence>
<dbReference type="RefSeq" id="WP_425309197.1">
    <property type="nucleotide sequence ID" value="NZ_CP154795.1"/>
</dbReference>
<dbReference type="InterPro" id="IPR029069">
    <property type="entry name" value="HotDog_dom_sf"/>
</dbReference>
<evidence type="ECO:0000313" key="2">
    <source>
        <dbReference type="EMBL" id="XAN07739.1"/>
    </source>
</evidence>
<dbReference type="Proteomes" id="UP001442841">
    <property type="component" value="Chromosome"/>
</dbReference>
<gene>
    <name evidence="2" type="ORF">AADG42_10640</name>
</gene>
<dbReference type="PANTHER" id="PTHR28152:SF1">
    <property type="entry name" value="HYDROXYACYL-THIOESTER DEHYDRATASE TYPE 2, MITOCHONDRIAL"/>
    <property type="match status" value="1"/>
</dbReference>
<protein>
    <submittedName>
        <fullName evidence="2">MaoC family dehydratase N-terminal domain-containing protein</fullName>
    </submittedName>
</protein>
<dbReference type="PANTHER" id="PTHR28152">
    <property type="entry name" value="HYDROXYACYL-THIOESTER DEHYDRATASE TYPE 2, MITOCHONDRIAL"/>
    <property type="match status" value="1"/>
</dbReference>
<evidence type="ECO:0000259" key="1">
    <source>
        <dbReference type="Pfam" id="PF13452"/>
    </source>
</evidence>
<dbReference type="Pfam" id="PF13452">
    <property type="entry name" value="FAS1_DH_region"/>
    <property type="match status" value="1"/>
</dbReference>